<evidence type="ECO:0000313" key="2">
    <source>
        <dbReference type="Proteomes" id="UP000177169"/>
    </source>
</evidence>
<reference evidence="1 2" key="1">
    <citation type="journal article" date="2016" name="Nat. Commun.">
        <title>Thousands of microbial genomes shed light on interconnected biogeochemical processes in an aquifer system.</title>
        <authorList>
            <person name="Anantharaman K."/>
            <person name="Brown C.T."/>
            <person name="Hug L.A."/>
            <person name="Sharon I."/>
            <person name="Castelle C.J."/>
            <person name="Probst A.J."/>
            <person name="Thomas B.C."/>
            <person name="Singh A."/>
            <person name="Wilkins M.J."/>
            <person name="Karaoz U."/>
            <person name="Brodie E.L."/>
            <person name="Williams K.H."/>
            <person name="Hubbard S.S."/>
            <person name="Banfield J.F."/>
        </authorList>
    </citation>
    <scope>NUCLEOTIDE SEQUENCE [LARGE SCALE GENOMIC DNA]</scope>
</reference>
<comment type="caution">
    <text evidence="1">The sequence shown here is derived from an EMBL/GenBank/DDBJ whole genome shotgun (WGS) entry which is preliminary data.</text>
</comment>
<accession>A0A1F7Z260</accession>
<evidence type="ECO:0000313" key="1">
    <source>
        <dbReference type="EMBL" id="OGM33617.1"/>
    </source>
</evidence>
<proteinExistence type="predicted"/>
<name>A0A1F7Z260_9BACT</name>
<sequence>MKDLLIILGKSVSGVSLGDSEQQVLAKLGEPKARTKTEVGWYILDYGILKVWIDPDKVEQIGSYKGYVGKTEDGIGIGTTRDELKRKSGLDIAYHKDDDYWEFISKPGTLFEFGKDEKGGEIINTIYIAT</sequence>
<dbReference type="STRING" id="1802505.A3D01_01545"/>
<dbReference type="Proteomes" id="UP000177169">
    <property type="component" value="Unassembled WGS sequence"/>
</dbReference>
<organism evidence="1 2">
    <name type="scientific">Candidatus Woesebacteria bacterium RIFCSPHIGHO2_02_FULL_39_13</name>
    <dbReference type="NCBI Taxonomy" id="1802505"/>
    <lineage>
        <taxon>Bacteria</taxon>
        <taxon>Candidatus Woeseibacteriota</taxon>
    </lineage>
</organism>
<protein>
    <submittedName>
        <fullName evidence="1">Uncharacterized protein</fullName>
    </submittedName>
</protein>
<dbReference type="EMBL" id="MGGR01000016">
    <property type="protein sequence ID" value="OGM33617.1"/>
    <property type="molecule type" value="Genomic_DNA"/>
</dbReference>
<dbReference type="AlphaFoldDB" id="A0A1F7Z260"/>
<gene>
    <name evidence="1" type="ORF">A3D01_01545</name>
</gene>